<evidence type="ECO:0000313" key="6">
    <source>
        <dbReference type="EMBL" id="ACZ87993.1"/>
    </source>
</evidence>
<dbReference type="AlphaFoldDB" id="D2BBX0"/>
<keyword evidence="2 4" id="KW-0560">Oxidoreductase</keyword>
<dbReference type="InterPro" id="IPR015590">
    <property type="entry name" value="Aldehyde_DH_dom"/>
</dbReference>
<dbReference type="HOGENOM" id="CLU_005391_0_0_11"/>
<dbReference type="CDD" id="cd07089">
    <property type="entry name" value="ALDH_CddD-AldA-like"/>
    <property type="match status" value="1"/>
</dbReference>
<dbReference type="RefSeq" id="WP_012891730.1">
    <property type="nucleotide sequence ID" value="NC_013595.1"/>
</dbReference>
<dbReference type="Pfam" id="PF00171">
    <property type="entry name" value="Aldedh"/>
    <property type="match status" value="1"/>
</dbReference>
<dbReference type="PANTHER" id="PTHR42804:SF1">
    <property type="entry name" value="ALDEHYDE DEHYDROGENASE-RELATED"/>
    <property type="match status" value="1"/>
</dbReference>
<dbReference type="Gene3D" id="3.40.605.10">
    <property type="entry name" value="Aldehyde Dehydrogenase, Chain A, domain 1"/>
    <property type="match status" value="1"/>
</dbReference>
<dbReference type="InterPro" id="IPR029510">
    <property type="entry name" value="Ald_DH_CS_GLU"/>
</dbReference>
<reference evidence="6 7" key="1">
    <citation type="journal article" date="2010" name="Stand. Genomic Sci.">
        <title>Complete genome sequence of Streptosporangium roseum type strain (NI 9100).</title>
        <authorList>
            <person name="Nolan M."/>
            <person name="Sikorski J."/>
            <person name="Jando M."/>
            <person name="Lucas S."/>
            <person name="Lapidus A."/>
            <person name="Glavina Del Rio T."/>
            <person name="Chen F."/>
            <person name="Tice H."/>
            <person name="Pitluck S."/>
            <person name="Cheng J.F."/>
            <person name="Chertkov O."/>
            <person name="Sims D."/>
            <person name="Meincke L."/>
            <person name="Brettin T."/>
            <person name="Han C."/>
            <person name="Detter J.C."/>
            <person name="Bruce D."/>
            <person name="Goodwin L."/>
            <person name="Land M."/>
            <person name="Hauser L."/>
            <person name="Chang Y.J."/>
            <person name="Jeffries C.D."/>
            <person name="Ivanova N."/>
            <person name="Mavromatis K."/>
            <person name="Mikhailova N."/>
            <person name="Chen A."/>
            <person name="Palaniappan K."/>
            <person name="Chain P."/>
            <person name="Rohde M."/>
            <person name="Goker M."/>
            <person name="Bristow J."/>
            <person name="Eisen J.A."/>
            <person name="Markowitz V."/>
            <person name="Hugenholtz P."/>
            <person name="Kyrpides N.C."/>
            <person name="Klenk H.P."/>
        </authorList>
    </citation>
    <scope>NUCLEOTIDE SEQUENCE [LARGE SCALE GENOMIC DNA]</scope>
    <source>
        <strain evidence="7">ATCC 12428 / DSM 43021 / JCM 3005 / NI 9100</strain>
    </source>
</reference>
<dbReference type="Gene3D" id="3.40.309.10">
    <property type="entry name" value="Aldehyde Dehydrogenase, Chain A, domain 2"/>
    <property type="match status" value="1"/>
</dbReference>
<comment type="similarity">
    <text evidence="1 4">Belongs to the aldehyde dehydrogenase family.</text>
</comment>
<evidence type="ECO:0000256" key="2">
    <source>
        <dbReference type="ARBA" id="ARBA00023002"/>
    </source>
</evidence>
<evidence type="ECO:0000313" key="7">
    <source>
        <dbReference type="Proteomes" id="UP000002029"/>
    </source>
</evidence>
<dbReference type="eggNOG" id="COG1012">
    <property type="taxonomic scope" value="Bacteria"/>
</dbReference>
<evidence type="ECO:0000256" key="3">
    <source>
        <dbReference type="PROSITE-ProRule" id="PRU10007"/>
    </source>
</evidence>
<dbReference type="PROSITE" id="PS00687">
    <property type="entry name" value="ALDEHYDE_DEHYDR_GLU"/>
    <property type="match status" value="1"/>
</dbReference>
<accession>D2BBX0</accession>
<dbReference type="EMBL" id="CP001814">
    <property type="protein sequence ID" value="ACZ87993.1"/>
    <property type="molecule type" value="Genomic_DNA"/>
</dbReference>
<dbReference type="KEGG" id="sro:Sros_5222"/>
<dbReference type="SUPFAM" id="SSF53720">
    <property type="entry name" value="ALDH-like"/>
    <property type="match status" value="1"/>
</dbReference>
<organism evidence="6 7">
    <name type="scientific">Streptosporangium roseum (strain ATCC 12428 / DSM 43021 / JCM 3005 / KCTC 9067 / NCIMB 10171 / NRRL 2505 / NI 9100)</name>
    <dbReference type="NCBI Taxonomy" id="479432"/>
    <lineage>
        <taxon>Bacteria</taxon>
        <taxon>Bacillati</taxon>
        <taxon>Actinomycetota</taxon>
        <taxon>Actinomycetes</taxon>
        <taxon>Streptosporangiales</taxon>
        <taxon>Streptosporangiaceae</taxon>
        <taxon>Streptosporangium</taxon>
    </lineage>
</organism>
<dbReference type="InterPro" id="IPR016162">
    <property type="entry name" value="Ald_DH_N"/>
</dbReference>
<dbReference type="STRING" id="479432.Sros_5222"/>
<dbReference type="FunFam" id="3.40.309.10:FF:000009">
    <property type="entry name" value="Aldehyde dehydrogenase A"/>
    <property type="match status" value="1"/>
</dbReference>
<keyword evidence="7" id="KW-1185">Reference proteome</keyword>
<feature type="domain" description="Aldehyde dehydrogenase" evidence="5">
    <location>
        <begin position="17"/>
        <end position="487"/>
    </location>
</feature>
<proteinExistence type="inferred from homology"/>
<dbReference type="PANTHER" id="PTHR42804">
    <property type="entry name" value="ALDEHYDE DEHYDROGENASE"/>
    <property type="match status" value="1"/>
</dbReference>
<dbReference type="Proteomes" id="UP000002029">
    <property type="component" value="Chromosome"/>
</dbReference>
<protein>
    <submittedName>
        <fullName evidence="6">Betaine-aldehyde dehydrogenase</fullName>
        <ecNumber evidence="6">1.2.1.8</ecNumber>
    </submittedName>
</protein>
<dbReference type="FunFam" id="3.40.605.10:FF:000007">
    <property type="entry name" value="NAD/NADP-dependent betaine aldehyde dehydrogenase"/>
    <property type="match status" value="1"/>
</dbReference>
<dbReference type="InterPro" id="IPR016161">
    <property type="entry name" value="Ald_DH/histidinol_DH"/>
</dbReference>
<gene>
    <name evidence="6" type="ordered locus">Sros_5222</name>
</gene>
<evidence type="ECO:0000256" key="4">
    <source>
        <dbReference type="RuleBase" id="RU003345"/>
    </source>
</evidence>
<name>D2BBX0_STRRD</name>
<sequence>MTYSIDTLLIDGRRVPAESGEVLTVVNPATGEVFATAPSASRRDAVAAITAARRAFEEGRWPRLSSAERGRLLKRLALAMDRRREELIDLVIKESGFPRAVADRVHLQSSIDFLCDLSDRLLPGLAFTTPLNPHTGISMTGRPQTTQGMVVKEPIGVAALITPFNAAVPLTVHKLGWALAAGCTTVVRPSPYTPLQVLFLADLIEEAGFPPGVVNIITGDLDAGLEMTTHPDVDIISFTGSDAVGRRIMAQAAPTLKKVVLELGGKSANIVFADADLDRAALEVMGNIVSNAGQGCLLLTRTLVEEPVHDELLSKVVALLSTVTVGDPADPATVMGPLISARERDRVEAMIHRGVAEGATLAYGGGRPAGLGRGFFLEPTLFTDVDNSMSIAQQEFFGPVNTVIGFKDDAEAVRIANDSDFGLNAGIFTQDFERAYATAARIRSGTVNINASWGTNPDAPFGGYKQSGLGREGGAYGIAEFLEEKFVSWPVGRL</sequence>
<dbReference type="OrthoDB" id="6882680at2"/>
<dbReference type="EC" id="1.2.1.8" evidence="6"/>
<dbReference type="InterPro" id="IPR016163">
    <property type="entry name" value="Ald_DH_C"/>
</dbReference>
<feature type="active site" evidence="3">
    <location>
        <position position="262"/>
    </location>
</feature>
<dbReference type="GO" id="GO:0008802">
    <property type="term" value="F:betaine-aldehyde dehydrogenase (NAD+) activity"/>
    <property type="evidence" value="ECO:0007669"/>
    <property type="project" value="UniProtKB-EC"/>
</dbReference>
<evidence type="ECO:0000259" key="5">
    <source>
        <dbReference type="Pfam" id="PF00171"/>
    </source>
</evidence>
<evidence type="ECO:0000256" key="1">
    <source>
        <dbReference type="ARBA" id="ARBA00009986"/>
    </source>
</evidence>